<accession>A0A2M7ARY6</accession>
<reference evidence="2" key="1">
    <citation type="submission" date="2017-09" db="EMBL/GenBank/DDBJ databases">
        <title>Depth-based differentiation of microbial function through sediment-hosted aquifers and enrichment of novel symbionts in the deep terrestrial subsurface.</title>
        <authorList>
            <person name="Probst A.J."/>
            <person name="Ladd B."/>
            <person name="Jarett J.K."/>
            <person name="Geller-Mcgrath D.E."/>
            <person name="Sieber C.M.K."/>
            <person name="Emerson J.B."/>
            <person name="Anantharaman K."/>
            <person name="Thomas B.C."/>
            <person name="Malmstrom R."/>
            <person name="Stieglmeier M."/>
            <person name="Klingl A."/>
            <person name="Woyke T."/>
            <person name="Ryan C.M."/>
            <person name="Banfield J.F."/>
        </authorList>
    </citation>
    <scope>NUCLEOTIDE SEQUENCE [LARGE SCALE GENOMIC DNA]</scope>
</reference>
<proteinExistence type="predicted"/>
<name>A0A2M7ARY6_9BACT</name>
<comment type="caution">
    <text evidence="1">The sequence shown here is derived from an EMBL/GenBank/DDBJ whole genome shotgun (WGS) entry which is preliminary data.</text>
</comment>
<dbReference type="Gene3D" id="3.40.50.1110">
    <property type="entry name" value="SGNH hydrolase"/>
    <property type="match status" value="1"/>
</dbReference>
<dbReference type="AlphaFoldDB" id="A0A2M7ARY6"/>
<organism evidence="1 2">
    <name type="scientific">Candidatus Shapirobacteria bacterium CG06_land_8_20_14_3_00_40_12</name>
    <dbReference type="NCBI Taxonomy" id="1974881"/>
    <lineage>
        <taxon>Bacteria</taxon>
        <taxon>Candidatus Shapironibacteriota</taxon>
    </lineage>
</organism>
<gene>
    <name evidence="1" type="ORF">COS78_02560</name>
</gene>
<dbReference type="InterPro" id="IPR036514">
    <property type="entry name" value="SGNH_hydro_sf"/>
</dbReference>
<evidence type="ECO:0000313" key="2">
    <source>
        <dbReference type="Proteomes" id="UP000231407"/>
    </source>
</evidence>
<dbReference type="EMBL" id="PEWA01000031">
    <property type="protein sequence ID" value="PIU73385.1"/>
    <property type="molecule type" value="Genomic_DNA"/>
</dbReference>
<dbReference type="InterPro" id="IPR007407">
    <property type="entry name" value="DUF459"/>
</dbReference>
<evidence type="ECO:0008006" key="3">
    <source>
        <dbReference type="Google" id="ProtNLM"/>
    </source>
</evidence>
<protein>
    <recommendedName>
        <fullName evidence="3">SGNH hydrolase-type esterase domain-containing protein</fullName>
    </recommendedName>
</protein>
<dbReference type="Pfam" id="PF04311">
    <property type="entry name" value="DUF459"/>
    <property type="match status" value="1"/>
</dbReference>
<dbReference type="SUPFAM" id="SSF52266">
    <property type="entry name" value="SGNH hydrolase"/>
    <property type="match status" value="1"/>
</dbReference>
<dbReference type="Proteomes" id="UP000231407">
    <property type="component" value="Unassembled WGS sequence"/>
</dbReference>
<evidence type="ECO:0000313" key="1">
    <source>
        <dbReference type="EMBL" id="PIU73385.1"/>
    </source>
</evidence>
<sequence length="284" mass="32972">MWHRRLILTSNSRKEMVRLWLLAILVLVSVVSIFKIKKLLIRPAEVINPLSQIQQPTITPVLTIIPTLIEKKQINKILIVGDSMIVEGFGPRLENDLSVYSDLEVKRRGKYSTGLNRRDVFDWNKYSLDLIEEFKPEVLIVMFGANDSQNILDNLGQPCRVSDPEWDEVYTRRVEEYIALISPRVEKIYWVGQPAAREPVFSGRLKHLDEIYEREALKWNNIKYISTWERFTTAEGKYQAIVADDGGLRQRVKTDDGIHLTYHGSKIMSQLVIGVLKQDFELEF</sequence>